<keyword evidence="3 7" id="KW-0812">Transmembrane</keyword>
<comment type="similarity">
    <text evidence="2">Belongs to the UPF0073 (Hly-III) family.</text>
</comment>
<dbReference type="GO" id="GO:0140911">
    <property type="term" value="F:pore-forming activity"/>
    <property type="evidence" value="ECO:0007669"/>
    <property type="project" value="InterPro"/>
</dbReference>
<dbReference type="InterPro" id="IPR005744">
    <property type="entry name" value="Hy-lIII"/>
</dbReference>
<dbReference type="Pfam" id="PF03006">
    <property type="entry name" value="HlyIII"/>
    <property type="match status" value="1"/>
</dbReference>
<feature type="binding site" evidence="6">
    <location>
        <position position="196"/>
    </location>
    <ligand>
        <name>Zn(2+)</name>
        <dbReference type="ChEBI" id="CHEBI:29105"/>
    </ligand>
</feature>
<proteinExistence type="inferred from homology"/>
<dbReference type="PANTHER" id="PTHR20855:SF129">
    <property type="entry name" value="HEMOLYSIN-3 HOMOLOG"/>
    <property type="match status" value="1"/>
</dbReference>
<dbReference type="KEGG" id="tfr:BR63_11150"/>
<feature type="binding site" evidence="6">
    <location>
        <position position="74"/>
    </location>
    <ligand>
        <name>Zn(2+)</name>
        <dbReference type="ChEBI" id="CHEBI:29105"/>
    </ligand>
</feature>
<evidence type="ECO:0000256" key="5">
    <source>
        <dbReference type="ARBA" id="ARBA00023136"/>
    </source>
</evidence>
<evidence type="ECO:0000256" key="4">
    <source>
        <dbReference type="ARBA" id="ARBA00022989"/>
    </source>
</evidence>
<feature type="transmembrane region" description="Helical" evidence="7">
    <location>
        <begin position="20"/>
        <end position="44"/>
    </location>
</feature>
<evidence type="ECO:0000256" key="2">
    <source>
        <dbReference type="ARBA" id="ARBA00008488"/>
    </source>
</evidence>
<evidence type="ECO:0000256" key="6">
    <source>
        <dbReference type="PIRSR" id="PIRSR604254-1"/>
    </source>
</evidence>
<feature type="binding site" evidence="6">
    <location>
        <position position="200"/>
    </location>
    <ligand>
        <name>Zn(2+)</name>
        <dbReference type="ChEBI" id="CHEBI:29105"/>
    </ligand>
</feature>
<feature type="transmembrane region" description="Helical" evidence="7">
    <location>
        <begin position="50"/>
        <end position="70"/>
    </location>
</feature>
<keyword evidence="9" id="KW-1185">Reference proteome</keyword>
<keyword evidence="5 7" id="KW-0472">Membrane</keyword>
<gene>
    <name evidence="8" type="ORF">BR63_11150</name>
</gene>
<dbReference type="InterPro" id="IPR004254">
    <property type="entry name" value="AdipoR/HlyIII-related"/>
</dbReference>
<sequence>MGFGNNNEKLINRYSLAEEIFNSISHGIGALFSIAALVILVAFASIRGDVWRIVSFSIYGFTLFFLYLSSTLYHSVFHEKSKRVLRVFDHISIYLLIAGSYTPVTLVSMRGTWGWTIFGIIWALAIGGIILKVVNLEKMKYFSIGLYVIMGWLIMIAVKPMLEMIPQGLFTWLLTGGLMYTFGVIFYLWKRIPFNHGIWHLFVLGGSTVHYLGFLFYLAL</sequence>
<dbReference type="GO" id="GO:0012505">
    <property type="term" value="C:endomembrane system"/>
    <property type="evidence" value="ECO:0007669"/>
    <property type="project" value="UniProtKB-SubCell"/>
</dbReference>
<organism evidence="8 9">
    <name type="scientific">Thermanaerosceptrum fracticalcis</name>
    <dbReference type="NCBI Taxonomy" id="1712410"/>
    <lineage>
        <taxon>Bacteria</taxon>
        <taxon>Bacillati</taxon>
        <taxon>Bacillota</taxon>
        <taxon>Clostridia</taxon>
        <taxon>Eubacteriales</taxon>
        <taxon>Peptococcaceae</taxon>
        <taxon>Thermanaerosceptrum</taxon>
    </lineage>
</organism>
<evidence type="ECO:0000256" key="3">
    <source>
        <dbReference type="ARBA" id="ARBA00022692"/>
    </source>
</evidence>
<keyword evidence="6" id="KW-0479">Metal-binding</keyword>
<keyword evidence="6" id="KW-0862">Zinc</keyword>
<feature type="transmembrane region" description="Helical" evidence="7">
    <location>
        <begin position="201"/>
        <end position="219"/>
    </location>
</feature>
<dbReference type="EMBL" id="CP045798">
    <property type="protein sequence ID" value="QNB48399.1"/>
    <property type="molecule type" value="Genomic_DNA"/>
</dbReference>
<dbReference type="GO" id="GO:0046872">
    <property type="term" value="F:metal ion binding"/>
    <property type="evidence" value="ECO:0007669"/>
    <property type="project" value="UniProtKB-KW"/>
</dbReference>
<feature type="transmembrane region" description="Helical" evidence="7">
    <location>
        <begin position="91"/>
        <end position="109"/>
    </location>
</feature>
<name>A0A7G6E8J5_THEFR</name>
<protein>
    <submittedName>
        <fullName evidence="8">Hemolysin III family protein</fullName>
    </submittedName>
</protein>
<accession>A0A7G6E8J5</accession>
<dbReference type="PANTHER" id="PTHR20855">
    <property type="entry name" value="ADIPOR/PROGESTIN RECEPTOR-RELATED"/>
    <property type="match status" value="1"/>
</dbReference>
<dbReference type="NCBIfam" id="TIGR01065">
    <property type="entry name" value="hlyIII"/>
    <property type="match status" value="1"/>
</dbReference>
<dbReference type="Proteomes" id="UP000515847">
    <property type="component" value="Chromosome"/>
</dbReference>
<feature type="transmembrane region" description="Helical" evidence="7">
    <location>
        <begin position="141"/>
        <end position="158"/>
    </location>
</feature>
<feature type="transmembrane region" description="Helical" evidence="7">
    <location>
        <begin position="170"/>
        <end position="189"/>
    </location>
</feature>
<evidence type="ECO:0000256" key="7">
    <source>
        <dbReference type="SAM" id="Phobius"/>
    </source>
</evidence>
<evidence type="ECO:0000313" key="8">
    <source>
        <dbReference type="EMBL" id="QNB48399.1"/>
    </source>
</evidence>
<feature type="transmembrane region" description="Helical" evidence="7">
    <location>
        <begin position="115"/>
        <end position="134"/>
    </location>
</feature>
<comment type="subcellular location">
    <subcellularLocation>
        <location evidence="1">Endomembrane system</location>
        <topology evidence="1">Multi-pass membrane protein</topology>
    </subcellularLocation>
</comment>
<evidence type="ECO:0000313" key="9">
    <source>
        <dbReference type="Proteomes" id="UP000515847"/>
    </source>
</evidence>
<reference evidence="8 9" key="1">
    <citation type="journal article" date="2019" name="Front. Microbiol.">
        <title>Thermoanaerosceptrum fracticalcis gen. nov. sp. nov., a Novel Fumarate-Fermenting Microorganism From a Deep Fractured Carbonate Aquifer of the US Great Basin.</title>
        <authorList>
            <person name="Hamilton-Brehm S.D."/>
            <person name="Stewart L.E."/>
            <person name="Zavarin M."/>
            <person name="Caldwell M."/>
            <person name="Lawson P.A."/>
            <person name="Onstott T.C."/>
            <person name="Grzymski J."/>
            <person name="Neveux I."/>
            <person name="Lollar B.S."/>
            <person name="Russell C.E."/>
            <person name="Moser D.P."/>
        </authorList>
    </citation>
    <scope>NUCLEOTIDE SEQUENCE [LARGE SCALE GENOMIC DNA]</scope>
    <source>
        <strain evidence="8 9">DRI-13</strain>
    </source>
</reference>
<keyword evidence="4 7" id="KW-1133">Transmembrane helix</keyword>
<dbReference type="OrthoDB" id="9813689at2"/>
<dbReference type="GO" id="GO:0016020">
    <property type="term" value="C:membrane"/>
    <property type="evidence" value="ECO:0007669"/>
    <property type="project" value="InterPro"/>
</dbReference>
<dbReference type="AlphaFoldDB" id="A0A7G6E8J5"/>
<evidence type="ECO:0000256" key="1">
    <source>
        <dbReference type="ARBA" id="ARBA00004127"/>
    </source>
</evidence>